<dbReference type="PIRSF" id="PIRSF001589">
    <property type="entry name" value="Asn_synthetase_glu-h"/>
    <property type="match status" value="1"/>
</dbReference>
<dbReference type="GO" id="GO:0005829">
    <property type="term" value="C:cytosol"/>
    <property type="evidence" value="ECO:0007669"/>
    <property type="project" value="TreeGrafter"/>
</dbReference>
<dbReference type="InterPro" id="IPR017932">
    <property type="entry name" value="GATase_2_dom"/>
</dbReference>
<dbReference type="InterPro" id="IPR051786">
    <property type="entry name" value="ASN_synthetase/amidase"/>
</dbReference>
<dbReference type="EMBL" id="SHKW01000001">
    <property type="protein sequence ID" value="RZU38919.1"/>
    <property type="molecule type" value="Genomic_DNA"/>
</dbReference>
<accession>A0A4Q7YQ71</accession>
<dbReference type="EC" id="6.3.5.4" evidence="3"/>
<dbReference type="NCBIfam" id="TIGR01536">
    <property type="entry name" value="asn_synth_AEB"/>
    <property type="match status" value="1"/>
</dbReference>
<dbReference type="AlphaFoldDB" id="A0A4Q7YQ71"/>
<feature type="active site" description="For GATase activity" evidence="8">
    <location>
        <position position="2"/>
    </location>
</feature>
<dbReference type="PANTHER" id="PTHR43284:SF1">
    <property type="entry name" value="ASPARAGINE SYNTHETASE"/>
    <property type="match status" value="1"/>
</dbReference>
<dbReference type="RefSeq" id="WP_130417204.1">
    <property type="nucleotide sequence ID" value="NZ_SHKW01000001.1"/>
</dbReference>
<comment type="caution">
    <text evidence="11">The sequence shown here is derived from an EMBL/GenBank/DDBJ whole genome shotgun (WGS) entry which is preliminary data.</text>
</comment>
<evidence type="ECO:0000256" key="4">
    <source>
        <dbReference type="ARBA" id="ARBA00022741"/>
    </source>
</evidence>
<dbReference type="PROSITE" id="PS51278">
    <property type="entry name" value="GATASE_TYPE_2"/>
    <property type="match status" value="1"/>
</dbReference>
<feature type="domain" description="Glutamine amidotransferase type-2" evidence="10">
    <location>
        <begin position="2"/>
        <end position="226"/>
    </location>
</feature>
<comment type="similarity">
    <text evidence="2">Belongs to the asparagine synthetase family.</text>
</comment>
<evidence type="ECO:0000313" key="12">
    <source>
        <dbReference type="Proteomes" id="UP000292958"/>
    </source>
</evidence>
<dbReference type="OrthoDB" id="9763290at2"/>
<dbReference type="CDD" id="cd01991">
    <property type="entry name" value="Asn_synthase_B_C"/>
    <property type="match status" value="1"/>
</dbReference>
<protein>
    <recommendedName>
        <fullName evidence="3">asparagine synthase (glutamine-hydrolyzing)</fullName>
        <ecNumber evidence="3">6.3.5.4</ecNumber>
    </recommendedName>
</protein>
<evidence type="ECO:0000256" key="6">
    <source>
        <dbReference type="ARBA" id="ARBA00022962"/>
    </source>
</evidence>
<name>A0A4Q7YQ71_9BACT</name>
<feature type="binding site" evidence="9">
    <location>
        <position position="113"/>
    </location>
    <ligand>
        <name>L-glutamine</name>
        <dbReference type="ChEBI" id="CHEBI:58359"/>
    </ligand>
</feature>
<keyword evidence="8" id="KW-0028">Amino-acid biosynthesis</keyword>
<comment type="catalytic activity">
    <reaction evidence="7">
        <text>L-aspartate + L-glutamine + ATP + H2O = L-asparagine + L-glutamate + AMP + diphosphate + H(+)</text>
        <dbReference type="Rhea" id="RHEA:12228"/>
        <dbReference type="ChEBI" id="CHEBI:15377"/>
        <dbReference type="ChEBI" id="CHEBI:15378"/>
        <dbReference type="ChEBI" id="CHEBI:29985"/>
        <dbReference type="ChEBI" id="CHEBI:29991"/>
        <dbReference type="ChEBI" id="CHEBI:30616"/>
        <dbReference type="ChEBI" id="CHEBI:33019"/>
        <dbReference type="ChEBI" id="CHEBI:58048"/>
        <dbReference type="ChEBI" id="CHEBI:58359"/>
        <dbReference type="ChEBI" id="CHEBI:456215"/>
        <dbReference type="EC" id="6.3.5.4"/>
    </reaction>
</comment>
<evidence type="ECO:0000256" key="2">
    <source>
        <dbReference type="ARBA" id="ARBA00005752"/>
    </source>
</evidence>
<evidence type="ECO:0000256" key="5">
    <source>
        <dbReference type="ARBA" id="ARBA00022840"/>
    </source>
</evidence>
<evidence type="ECO:0000256" key="1">
    <source>
        <dbReference type="ARBA" id="ARBA00005187"/>
    </source>
</evidence>
<keyword evidence="6 8" id="KW-0315">Glutamine amidotransferase</keyword>
<dbReference type="GO" id="GO:0004066">
    <property type="term" value="F:asparagine synthase (glutamine-hydrolyzing) activity"/>
    <property type="evidence" value="ECO:0007669"/>
    <property type="project" value="UniProtKB-EC"/>
</dbReference>
<dbReference type="InterPro" id="IPR029055">
    <property type="entry name" value="Ntn_hydrolases_N"/>
</dbReference>
<evidence type="ECO:0000313" key="11">
    <source>
        <dbReference type="EMBL" id="RZU38919.1"/>
    </source>
</evidence>
<dbReference type="CDD" id="cd00712">
    <property type="entry name" value="AsnB"/>
    <property type="match status" value="1"/>
</dbReference>
<dbReference type="InterPro" id="IPR014729">
    <property type="entry name" value="Rossmann-like_a/b/a_fold"/>
</dbReference>
<feature type="binding site" evidence="9">
    <location>
        <position position="302"/>
    </location>
    <ligand>
        <name>ATP</name>
        <dbReference type="ChEBI" id="CHEBI:30616"/>
    </ligand>
</feature>
<organism evidence="11 12">
    <name type="scientific">Edaphobacter modestus</name>
    <dbReference type="NCBI Taxonomy" id="388466"/>
    <lineage>
        <taxon>Bacteria</taxon>
        <taxon>Pseudomonadati</taxon>
        <taxon>Acidobacteriota</taxon>
        <taxon>Terriglobia</taxon>
        <taxon>Terriglobales</taxon>
        <taxon>Acidobacteriaceae</taxon>
        <taxon>Edaphobacter</taxon>
    </lineage>
</organism>
<reference evidence="11 12" key="1">
    <citation type="submission" date="2019-02" db="EMBL/GenBank/DDBJ databases">
        <title>Genomic Encyclopedia of Archaeal and Bacterial Type Strains, Phase II (KMG-II): from individual species to whole genera.</title>
        <authorList>
            <person name="Goeker M."/>
        </authorList>
    </citation>
    <scope>NUCLEOTIDE SEQUENCE [LARGE SCALE GENOMIC DNA]</scope>
    <source>
        <strain evidence="11 12">DSM 18101</strain>
    </source>
</reference>
<dbReference type="InterPro" id="IPR001962">
    <property type="entry name" value="Asn_synthase"/>
</dbReference>
<dbReference type="GO" id="GO:0006529">
    <property type="term" value="P:asparagine biosynthetic process"/>
    <property type="evidence" value="ECO:0007669"/>
    <property type="project" value="UniProtKB-KW"/>
</dbReference>
<evidence type="ECO:0000256" key="8">
    <source>
        <dbReference type="PIRSR" id="PIRSR001589-1"/>
    </source>
</evidence>
<feature type="binding site" evidence="9">
    <location>
        <position position="275"/>
    </location>
    <ligand>
        <name>ATP</name>
        <dbReference type="ChEBI" id="CHEBI:30616"/>
    </ligand>
</feature>
<dbReference type="PANTHER" id="PTHR43284">
    <property type="entry name" value="ASPARAGINE SYNTHETASE (GLUTAMINE-HYDROLYZING)"/>
    <property type="match status" value="1"/>
</dbReference>
<evidence type="ECO:0000256" key="7">
    <source>
        <dbReference type="ARBA" id="ARBA00048741"/>
    </source>
</evidence>
<dbReference type="Pfam" id="PF13537">
    <property type="entry name" value="GATase_7"/>
    <property type="match status" value="1"/>
</dbReference>
<evidence type="ECO:0000256" key="3">
    <source>
        <dbReference type="ARBA" id="ARBA00012737"/>
    </source>
</evidence>
<dbReference type="Proteomes" id="UP000292958">
    <property type="component" value="Unassembled WGS sequence"/>
</dbReference>
<dbReference type="InterPro" id="IPR033738">
    <property type="entry name" value="AsnB_N"/>
</dbReference>
<evidence type="ECO:0000256" key="9">
    <source>
        <dbReference type="PIRSR" id="PIRSR001589-2"/>
    </source>
</evidence>
<proteinExistence type="inferred from homology"/>
<dbReference type="GO" id="GO:0005524">
    <property type="term" value="F:ATP binding"/>
    <property type="evidence" value="ECO:0007669"/>
    <property type="project" value="UniProtKB-KW"/>
</dbReference>
<dbReference type="Pfam" id="PF00733">
    <property type="entry name" value="Asn_synthase"/>
    <property type="match status" value="1"/>
</dbReference>
<keyword evidence="8" id="KW-0061">Asparagine biosynthesis</keyword>
<dbReference type="InterPro" id="IPR006426">
    <property type="entry name" value="Asn_synth_AEB"/>
</dbReference>
<sequence length="609" mass="69935">MCGIFGAVNIEGFFDRAAFERFSKLNDVTSYRGPDDHGVCRLKLKQSGGQVGDCFDVFLGNRRLSILDLTSNGHQPMTDQQGLWIAYNGEIFNYLELRRELQAKGHKFTTDTDTEVILHVYSEYGEQGFNRLNGMWAFAIVDVPNRRVVLSRDRFSIKPLYLLPLPGCTYFASEIKQLLPLLPTRRLNAETMSAFITQGLLDHSRATFFEGIVKAAPRTNIVIALDTGDISESAYWNFDRTNHISSLQEAEEQFRELFLDSIKLRLRSDVQVGVLLSGGLDSSAIAVGCRMTSGDRVDSYSIVSEDGLCDERRYINVLVETGLKNRQTVFRCDDVLQDLDKVLDHSDEPVGGFSVVAQYKLFRAIKQETDVTVLLSGQGGDEVLLGYLKFFFFHLKLLYLQRRYSQAIFQLGASLYQRTVVHQFTLRSARRYIPTLGTRLDRAFKSGHASVPIWACGDIASRQIADIEKYSVPALTHYEDRNSMAHSLEVRHPFLDHRLVELLLNIPPEWKIRNGWTKYLLRHAFPELPDAIRWRRDKQGFLTPEQNWLKNDLKHLIRSTFHNSELSRLGILNDQEFLKYYDRFQRGAAIPESDIARTFIAERWMRRAF</sequence>
<keyword evidence="12" id="KW-1185">Reference proteome</keyword>
<comment type="pathway">
    <text evidence="1">Amino-acid biosynthesis; L-asparagine biosynthesis; L-asparagine from L-aspartate (L-Gln route): step 1/1.</text>
</comment>
<gene>
    <name evidence="11" type="ORF">BDD14_0228</name>
</gene>
<dbReference type="SUPFAM" id="SSF52402">
    <property type="entry name" value="Adenine nucleotide alpha hydrolases-like"/>
    <property type="match status" value="1"/>
</dbReference>
<feature type="binding site" evidence="9">
    <location>
        <begin position="376"/>
        <end position="377"/>
    </location>
    <ligand>
        <name>ATP</name>
        <dbReference type="ChEBI" id="CHEBI:30616"/>
    </ligand>
</feature>
<keyword evidence="5 9" id="KW-0067">ATP-binding</keyword>
<dbReference type="SUPFAM" id="SSF56235">
    <property type="entry name" value="N-terminal nucleophile aminohydrolases (Ntn hydrolases)"/>
    <property type="match status" value="1"/>
</dbReference>
<evidence type="ECO:0000259" key="10">
    <source>
        <dbReference type="PROSITE" id="PS51278"/>
    </source>
</evidence>
<keyword evidence="4 9" id="KW-0547">Nucleotide-binding</keyword>
<dbReference type="Gene3D" id="3.60.20.10">
    <property type="entry name" value="Glutamine Phosphoribosylpyrophosphate, subunit 1, domain 1"/>
    <property type="match status" value="1"/>
</dbReference>
<dbReference type="Gene3D" id="3.40.50.620">
    <property type="entry name" value="HUPs"/>
    <property type="match status" value="1"/>
</dbReference>